<dbReference type="InterPro" id="IPR035513">
    <property type="entry name" value="Invertase/methylesterase_inhib"/>
</dbReference>
<accession>A0A9Q0U0P6</accession>
<sequence length="158" mass="17832">MDKQQVLGFLNAYFLFYSLASVHGGTAISCDQTPFPEACNYFIDTNISKIPPLFALRDQSLLITMNKAIEAHQLVSSMDLSSFNHRAKLAWDDCLKLYEDAVDHVNRSMSSINPVDSQTWLSAAIASQRACENGFIDFQHRLLFRILSKYATQPHQIA</sequence>
<feature type="chain" id="PRO_5040165915" evidence="3">
    <location>
        <begin position="28"/>
        <end position="158"/>
    </location>
</feature>
<evidence type="ECO:0000313" key="6">
    <source>
        <dbReference type="Proteomes" id="UP001151529"/>
    </source>
</evidence>
<name>A0A9Q0U0P6_SALVM</name>
<dbReference type="SUPFAM" id="SSF101148">
    <property type="entry name" value="Plant invertase/pectin methylesterase inhibitor"/>
    <property type="match status" value="1"/>
</dbReference>
<evidence type="ECO:0000313" key="5">
    <source>
        <dbReference type="EMBL" id="KAJ6721291.1"/>
    </source>
</evidence>
<dbReference type="EMBL" id="JAPFFL010000006">
    <property type="protein sequence ID" value="KAJ6721291.1"/>
    <property type="molecule type" value="Genomic_DNA"/>
</dbReference>
<dbReference type="PANTHER" id="PTHR31080:SF296">
    <property type="entry name" value="OS05G0360900 PROTEIN"/>
    <property type="match status" value="1"/>
</dbReference>
<feature type="domain" description="Pectinesterase inhibitor" evidence="4">
    <location>
        <begin position="21"/>
        <end position="144"/>
    </location>
</feature>
<keyword evidence="1 3" id="KW-0732">Signal</keyword>
<dbReference type="PANTHER" id="PTHR31080">
    <property type="entry name" value="PECTINESTERASE INHIBITOR-LIKE"/>
    <property type="match status" value="1"/>
</dbReference>
<dbReference type="PROSITE" id="PS51257">
    <property type="entry name" value="PROKAR_LIPOPROTEIN"/>
    <property type="match status" value="1"/>
</dbReference>
<evidence type="ECO:0000259" key="4">
    <source>
        <dbReference type="SMART" id="SM00856"/>
    </source>
</evidence>
<gene>
    <name evidence="5" type="ORF">OIU85_024386</name>
</gene>
<protein>
    <submittedName>
        <fullName evidence="5">PECTINESTERASE</fullName>
    </submittedName>
</protein>
<comment type="caution">
    <text evidence="5">The sequence shown here is derived from an EMBL/GenBank/DDBJ whole genome shotgun (WGS) entry which is preliminary data.</text>
</comment>
<proteinExistence type="inferred from homology"/>
<evidence type="ECO:0000256" key="2">
    <source>
        <dbReference type="ARBA" id="ARBA00038471"/>
    </source>
</evidence>
<reference evidence="5" key="1">
    <citation type="submission" date="2022-11" db="EMBL/GenBank/DDBJ databases">
        <authorList>
            <person name="Hyden B.L."/>
            <person name="Feng K."/>
            <person name="Yates T."/>
            <person name="Jawdy S."/>
            <person name="Smart L.B."/>
            <person name="Muchero W."/>
        </authorList>
    </citation>
    <scope>NUCLEOTIDE SEQUENCE</scope>
    <source>
        <tissue evidence="5">Shoot tip</tissue>
    </source>
</reference>
<comment type="similarity">
    <text evidence="2">Belongs to the PMEI family.</text>
</comment>
<dbReference type="Pfam" id="PF04043">
    <property type="entry name" value="PMEI"/>
    <property type="match status" value="1"/>
</dbReference>
<keyword evidence="6" id="KW-1185">Reference proteome</keyword>
<evidence type="ECO:0000256" key="3">
    <source>
        <dbReference type="SAM" id="SignalP"/>
    </source>
</evidence>
<dbReference type="CDD" id="cd15798">
    <property type="entry name" value="PMEI-like_3"/>
    <property type="match status" value="1"/>
</dbReference>
<dbReference type="Proteomes" id="UP001151529">
    <property type="component" value="Chromosome 10"/>
</dbReference>
<reference evidence="5" key="2">
    <citation type="journal article" date="2023" name="Int. J. Mol. Sci.">
        <title>De Novo Assembly and Annotation of 11 Diverse Shrub Willow (Salix) Genomes Reveals Novel Gene Organization in Sex-Linked Regions.</title>
        <authorList>
            <person name="Hyden B."/>
            <person name="Feng K."/>
            <person name="Yates T.B."/>
            <person name="Jawdy S."/>
            <person name="Cereghino C."/>
            <person name="Smart L.B."/>
            <person name="Muchero W."/>
        </authorList>
    </citation>
    <scope>NUCLEOTIDE SEQUENCE [LARGE SCALE GENOMIC DNA]</scope>
    <source>
        <tissue evidence="5">Shoot tip</tissue>
    </source>
</reference>
<feature type="signal peptide" evidence="3">
    <location>
        <begin position="1"/>
        <end position="27"/>
    </location>
</feature>
<dbReference type="Gene3D" id="1.20.140.40">
    <property type="entry name" value="Invertase/pectin methylesterase inhibitor family protein"/>
    <property type="match status" value="1"/>
</dbReference>
<dbReference type="NCBIfam" id="TIGR01614">
    <property type="entry name" value="PME_inhib"/>
    <property type="match status" value="1"/>
</dbReference>
<dbReference type="SMART" id="SM00856">
    <property type="entry name" value="PMEI"/>
    <property type="match status" value="1"/>
</dbReference>
<organism evidence="5 6">
    <name type="scientific">Salix viminalis</name>
    <name type="common">Common osier</name>
    <name type="synonym">Basket willow</name>
    <dbReference type="NCBI Taxonomy" id="40686"/>
    <lineage>
        <taxon>Eukaryota</taxon>
        <taxon>Viridiplantae</taxon>
        <taxon>Streptophyta</taxon>
        <taxon>Embryophyta</taxon>
        <taxon>Tracheophyta</taxon>
        <taxon>Spermatophyta</taxon>
        <taxon>Magnoliopsida</taxon>
        <taxon>eudicotyledons</taxon>
        <taxon>Gunneridae</taxon>
        <taxon>Pentapetalae</taxon>
        <taxon>rosids</taxon>
        <taxon>fabids</taxon>
        <taxon>Malpighiales</taxon>
        <taxon>Salicaceae</taxon>
        <taxon>Saliceae</taxon>
        <taxon>Salix</taxon>
    </lineage>
</organism>
<dbReference type="InterPro" id="IPR051955">
    <property type="entry name" value="PME_Inhibitor"/>
</dbReference>
<dbReference type="OrthoDB" id="2019149at2759"/>
<dbReference type="AlphaFoldDB" id="A0A9Q0U0P6"/>
<evidence type="ECO:0000256" key="1">
    <source>
        <dbReference type="ARBA" id="ARBA00022729"/>
    </source>
</evidence>
<dbReference type="GO" id="GO:0004857">
    <property type="term" value="F:enzyme inhibitor activity"/>
    <property type="evidence" value="ECO:0007669"/>
    <property type="project" value="InterPro"/>
</dbReference>
<dbReference type="InterPro" id="IPR006501">
    <property type="entry name" value="Pectinesterase_inhib_dom"/>
</dbReference>